<gene>
    <name evidence="2" type="ORF">GWI33_000457</name>
    <name evidence="1" type="ORF">GWI33_000460</name>
</gene>
<dbReference type="EMBL" id="JAACXV010017918">
    <property type="protein sequence ID" value="KAF7264219.1"/>
    <property type="molecule type" value="Genomic_DNA"/>
</dbReference>
<comment type="caution">
    <text evidence="2">The sequence shown here is derived from an EMBL/GenBank/DDBJ whole genome shotgun (WGS) entry which is preliminary data.</text>
</comment>
<dbReference type="AlphaFoldDB" id="A0A834HZE2"/>
<evidence type="ECO:0000313" key="2">
    <source>
        <dbReference type="EMBL" id="KAF7264222.1"/>
    </source>
</evidence>
<accession>A0A834HZE2</accession>
<evidence type="ECO:0000313" key="3">
    <source>
        <dbReference type="Proteomes" id="UP000625711"/>
    </source>
</evidence>
<evidence type="ECO:0000313" key="1">
    <source>
        <dbReference type="EMBL" id="KAF7264219.1"/>
    </source>
</evidence>
<proteinExistence type="predicted"/>
<protein>
    <submittedName>
        <fullName evidence="2">Uncharacterized protein</fullName>
    </submittedName>
</protein>
<keyword evidence="3" id="KW-1185">Reference proteome</keyword>
<reference evidence="2" key="1">
    <citation type="submission" date="2020-08" db="EMBL/GenBank/DDBJ databases">
        <title>Genome sequencing and assembly of the red palm weevil Rhynchophorus ferrugineus.</title>
        <authorList>
            <person name="Dias G.B."/>
            <person name="Bergman C.M."/>
            <person name="Manee M."/>
        </authorList>
    </citation>
    <scope>NUCLEOTIDE SEQUENCE</scope>
    <source>
        <strain evidence="2">AA-2017</strain>
        <tissue evidence="2">Whole larva</tissue>
    </source>
</reference>
<organism evidence="2 3">
    <name type="scientific">Rhynchophorus ferrugineus</name>
    <name type="common">Red palm weevil</name>
    <name type="synonym">Curculio ferrugineus</name>
    <dbReference type="NCBI Taxonomy" id="354439"/>
    <lineage>
        <taxon>Eukaryota</taxon>
        <taxon>Metazoa</taxon>
        <taxon>Ecdysozoa</taxon>
        <taxon>Arthropoda</taxon>
        <taxon>Hexapoda</taxon>
        <taxon>Insecta</taxon>
        <taxon>Pterygota</taxon>
        <taxon>Neoptera</taxon>
        <taxon>Endopterygota</taxon>
        <taxon>Coleoptera</taxon>
        <taxon>Polyphaga</taxon>
        <taxon>Cucujiformia</taxon>
        <taxon>Curculionidae</taxon>
        <taxon>Dryophthorinae</taxon>
        <taxon>Rhynchophorus</taxon>
    </lineage>
</organism>
<sequence length="110" mass="12712">MGEGERDEDDERKNRFGLSIIETGRADAARIDNQGNCCSLSVPPCLYRRWVCNSDGSERISSAASSGLSDFDDSLCRHRHITTNLRQELNNFKKYWRLRAELCYYSRMLI</sequence>
<dbReference type="EMBL" id="JAACXV010017917">
    <property type="protein sequence ID" value="KAF7264222.1"/>
    <property type="molecule type" value="Genomic_DNA"/>
</dbReference>
<name>A0A834HZE2_RHYFE</name>
<dbReference type="Proteomes" id="UP000625711">
    <property type="component" value="Unassembled WGS sequence"/>
</dbReference>